<accession>A0A931DLE8</accession>
<evidence type="ECO:0008006" key="4">
    <source>
        <dbReference type="Google" id="ProtNLM"/>
    </source>
</evidence>
<gene>
    <name evidence="2" type="ORF">IW256_007487</name>
</gene>
<comment type="caution">
    <text evidence="2">The sequence shown here is derived from an EMBL/GenBank/DDBJ whole genome shotgun (WGS) entry which is preliminary data.</text>
</comment>
<feature type="transmembrane region" description="Helical" evidence="1">
    <location>
        <begin position="60"/>
        <end position="82"/>
    </location>
</feature>
<protein>
    <recommendedName>
        <fullName evidence="4">Thioredoxin domain-containing protein</fullName>
    </recommendedName>
</protein>
<keyword evidence="3" id="KW-1185">Reference proteome</keyword>
<evidence type="ECO:0000313" key="2">
    <source>
        <dbReference type="EMBL" id="MBG6093374.1"/>
    </source>
</evidence>
<name>A0A931DLE8_9ACTN</name>
<dbReference type="RefSeq" id="WP_197015444.1">
    <property type="nucleotide sequence ID" value="NZ_BAABES010000015.1"/>
</dbReference>
<keyword evidence="1" id="KW-1133">Transmembrane helix</keyword>
<keyword evidence="1" id="KW-0472">Membrane</keyword>
<dbReference type="EMBL" id="JADOUA010000001">
    <property type="protein sequence ID" value="MBG6093374.1"/>
    <property type="molecule type" value="Genomic_DNA"/>
</dbReference>
<evidence type="ECO:0000313" key="3">
    <source>
        <dbReference type="Proteomes" id="UP000614047"/>
    </source>
</evidence>
<sequence>MRPDGDPEPDDYGLPRVDVVVPDDARELDRDVLAYRREERRRRRRDRVGRLLRPFTRYGLAIPIITGALLVALVSGGLMTAFGPRPAPRPTGTLLAPHPSASPGRVGGILPDAEVALVGKERTPVALRDLRPGVIGIVPPSCGCENLVAKLAGEAREFHLNLWLAADRRGNAAPADRTRRELSALAGAAHAGAPQIIEDGRGVLAGTYRPSPGSPGLTAVLVQPDGVVADVLHSPQPGPALTEKIRALG</sequence>
<organism evidence="2 3">
    <name type="scientific">Actinomadura viridis</name>
    <dbReference type="NCBI Taxonomy" id="58110"/>
    <lineage>
        <taxon>Bacteria</taxon>
        <taxon>Bacillati</taxon>
        <taxon>Actinomycetota</taxon>
        <taxon>Actinomycetes</taxon>
        <taxon>Streptosporangiales</taxon>
        <taxon>Thermomonosporaceae</taxon>
        <taxon>Actinomadura</taxon>
    </lineage>
</organism>
<proteinExistence type="predicted"/>
<dbReference type="AlphaFoldDB" id="A0A931DLE8"/>
<dbReference type="Proteomes" id="UP000614047">
    <property type="component" value="Unassembled WGS sequence"/>
</dbReference>
<keyword evidence="1" id="KW-0812">Transmembrane</keyword>
<evidence type="ECO:0000256" key="1">
    <source>
        <dbReference type="SAM" id="Phobius"/>
    </source>
</evidence>
<reference evidence="2" key="1">
    <citation type="submission" date="2020-11" db="EMBL/GenBank/DDBJ databases">
        <title>Sequencing the genomes of 1000 actinobacteria strains.</title>
        <authorList>
            <person name="Klenk H.-P."/>
        </authorList>
    </citation>
    <scope>NUCLEOTIDE SEQUENCE</scope>
    <source>
        <strain evidence="2">DSM 43175</strain>
    </source>
</reference>